<evidence type="ECO:0000256" key="2">
    <source>
        <dbReference type="ARBA" id="ARBA00022574"/>
    </source>
</evidence>
<evidence type="ECO:0000256" key="3">
    <source>
        <dbReference type="ARBA" id="ARBA00022737"/>
    </source>
</evidence>
<keyword evidence="1" id="KW-0963">Cytoplasm</keyword>
<keyword evidence="2 4" id="KW-0853">WD repeat</keyword>
<evidence type="ECO:0000313" key="7">
    <source>
        <dbReference type="EMBL" id="RNA29969.1"/>
    </source>
</evidence>
<dbReference type="GO" id="GO:0005576">
    <property type="term" value="C:extracellular region"/>
    <property type="evidence" value="ECO:0007669"/>
    <property type="project" value="InterPro"/>
</dbReference>
<dbReference type="InterPro" id="IPR001680">
    <property type="entry name" value="WD40_rpt"/>
</dbReference>
<feature type="repeat" description="WD" evidence="4">
    <location>
        <begin position="55"/>
        <end position="95"/>
    </location>
</feature>
<sequence length="503" mass="56136">MFYFNCNCEKARYFYGHSDKVCSLAVLKNGDLASGSDDQTIIIWDTNNGELKNILWEHQGVVLSLAVLKNGDLASGSDDHTIIIWDTNNGNLKYTLWDHKGGVLSLAVLKNGDLASGSDDQTIKIWNANNGTLKKTLTGHSMWVKSIAALSNGDLASGSFDDKIKIWNTNNGKVKFTLTDHSDWVVSLAVLKNGDLASASYDSTIKIWNTNTGNLKISISYAFKYEINIMEPCHLVVLNNGFLASGLRGTIKIRDSNGTLKKIMTDDRRQIQSLAVLNNGDLAAGNDDGSIRIWNTSYKFGGKGYKAKTKSDAKDIFEDNSDSSNSKESERINEGEKCKFNGSVTNKDDCQGYFYCKDNNVKKMYCTDKKLFDEKSKTCKEFKDVSCGNRSFSIEKKDLCSSRTDGSYPNIEKDCVEFFKCENSKTVKKSYCHKGFKFNMISLKCDHKSNTPAPCGTKIFSKHTHKTKFNFIILFSLITFFICLITSLIVLTCLGVLSCRKRN</sequence>
<dbReference type="GO" id="GO:0005737">
    <property type="term" value="C:cytoplasm"/>
    <property type="evidence" value="ECO:0007669"/>
    <property type="project" value="TreeGrafter"/>
</dbReference>
<dbReference type="Proteomes" id="UP000276133">
    <property type="component" value="Unassembled WGS sequence"/>
</dbReference>
<organism evidence="7 8">
    <name type="scientific">Brachionus plicatilis</name>
    <name type="common">Marine rotifer</name>
    <name type="synonym">Brachionus muelleri</name>
    <dbReference type="NCBI Taxonomy" id="10195"/>
    <lineage>
        <taxon>Eukaryota</taxon>
        <taxon>Metazoa</taxon>
        <taxon>Spiralia</taxon>
        <taxon>Gnathifera</taxon>
        <taxon>Rotifera</taxon>
        <taxon>Eurotatoria</taxon>
        <taxon>Monogononta</taxon>
        <taxon>Pseudotrocha</taxon>
        <taxon>Ploima</taxon>
        <taxon>Brachionidae</taxon>
        <taxon>Brachionus</taxon>
    </lineage>
</organism>
<comment type="caution">
    <text evidence="7">The sequence shown here is derived from an EMBL/GenBank/DDBJ whole genome shotgun (WGS) entry which is preliminary data.</text>
</comment>
<keyword evidence="5" id="KW-0472">Membrane</keyword>
<dbReference type="PROSITE" id="PS50294">
    <property type="entry name" value="WD_REPEATS_REGION"/>
    <property type="match status" value="3"/>
</dbReference>
<protein>
    <submittedName>
        <fullName evidence="7">Vegetative incompatibility WD repeat</fullName>
    </submittedName>
</protein>
<dbReference type="SUPFAM" id="SSF57625">
    <property type="entry name" value="Invertebrate chitin-binding proteins"/>
    <property type="match status" value="2"/>
</dbReference>
<keyword evidence="5" id="KW-0812">Transmembrane</keyword>
<dbReference type="InterPro" id="IPR015943">
    <property type="entry name" value="WD40/YVTN_repeat-like_dom_sf"/>
</dbReference>
<dbReference type="GO" id="GO:0005634">
    <property type="term" value="C:nucleus"/>
    <property type="evidence" value="ECO:0007669"/>
    <property type="project" value="TreeGrafter"/>
</dbReference>
<dbReference type="PANTHER" id="PTHR19849:SF0">
    <property type="entry name" value="PHOSPHOLIPASE A-2-ACTIVATING PROTEIN"/>
    <property type="match status" value="1"/>
</dbReference>
<feature type="domain" description="Chitin-binding type-2" evidence="6">
    <location>
        <begin position="335"/>
        <end position="389"/>
    </location>
</feature>
<evidence type="ECO:0000313" key="8">
    <source>
        <dbReference type="Proteomes" id="UP000276133"/>
    </source>
</evidence>
<dbReference type="PROSITE" id="PS50082">
    <property type="entry name" value="WD_REPEATS_2"/>
    <property type="match status" value="6"/>
</dbReference>
<dbReference type="PANTHER" id="PTHR19849">
    <property type="entry name" value="PHOSPHOLIPASE A-2-ACTIVATING PROTEIN"/>
    <property type="match status" value="1"/>
</dbReference>
<feature type="repeat" description="WD" evidence="4">
    <location>
        <begin position="178"/>
        <end position="218"/>
    </location>
</feature>
<dbReference type="SMART" id="SM00494">
    <property type="entry name" value="ChtBD2"/>
    <property type="match status" value="2"/>
</dbReference>
<feature type="repeat" description="WD" evidence="4">
    <location>
        <begin position="14"/>
        <end position="54"/>
    </location>
</feature>
<dbReference type="PRINTS" id="PR00320">
    <property type="entry name" value="GPROTEINBRPT"/>
</dbReference>
<dbReference type="GO" id="GO:0043130">
    <property type="term" value="F:ubiquitin binding"/>
    <property type="evidence" value="ECO:0007669"/>
    <property type="project" value="TreeGrafter"/>
</dbReference>
<reference evidence="7 8" key="1">
    <citation type="journal article" date="2018" name="Sci. Rep.">
        <title>Genomic signatures of local adaptation to the degree of environmental predictability in rotifers.</title>
        <authorList>
            <person name="Franch-Gras L."/>
            <person name="Hahn C."/>
            <person name="Garcia-Roger E.M."/>
            <person name="Carmona M.J."/>
            <person name="Serra M."/>
            <person name="Gomez A."/>
        </authorList>
    </citation>
    <scope>NUCLEOTIDE SEQUENCE [LARGE SCALE GENOMIC DNA]</scope>
    <source>
        <strain evidence="7">HYR1</strain>
    </source>
</reference>
<feature type="repeat" description="WD" evidence="4">
    <location>
        <begin position="96"/>
        <end position="136"/>
    </location>
</feature>
<dbReference type="GO" id="GO:0010992">
    <property type="term" value="P:ubiquitin recycling"/>
    <property type="evidence" value="ECO:0007669"/>
    <property type="project" value="TreeGrafter"/>
</dbReference>
<feature type="domain" description="Chitin-binding type-2" evidence="6">
    <location>
        <begin position="397"/>
        <end position="457"/>
    </location>
</feature>
<evidence type="ECO:0000256" key="4">
    <source>
        <dbReference type="PROSITE-ProRule" id="PRU00221"/>
    </source>
</evidence>
<keyword evidence="5" id="KW-1133">Transmembrane helix</keyword>
<dbReference type="PROSITE" id="PS50940">
    <property type="entry name" value="CHIT_BIND_II"/>
    <property type="match status" value="2"/>
</dbReference>
<dbReference type="SUPFAM" id="SSF50978">
    <property type="entry name" value="WD40 repeat-like"/>
    <property type="match status" value="1"/>
</dbReference>
<dbReference type="GO" id="GO:0008061">
    <property type="term" value="F:chitin binding"/>
    <property type="evidence" value="ECO:0007669"/>
    <property type="project" value="InterPro"/>
</dbReference>
<evidence type="ECO:0000256" key="1">
    <source>
        <dbReference type="ARBA" id="ARBA00022490"/>
    </source>
</evidence>
<proteinExistence type="predicted"/>
<dbReference type="Gene3D" id="2.170.140.10">
    <property type="entry name" value="Chitin binding domain"/>
    <property type="match status" value="2"/>
</dbReference>
<dbReference type="STRING" id="10195.A0A3M7S2T5"/>
<evidence type="ECO:0000259" key="6">
    <source>
        <dbReference type="PROSITE" id="PS50940"/>
    </source>
</evidence>
<dbReference type="InterPro" id="IPR019775">
    <property type="entry name" value="WD40_repeat_CS"/>
</dbReference>
<gene>
    <name evidence="7" type="ORF">BpHYR1_005928</name>
</gene>
<dbReference type="SMART" id="SM00320">
    <property type="entry name" value="WD40"/>
    <property type="match status" value="6"/>
</dbReference>
<keyword evidence="8" id="KW-1185">Reference proteome</keyword>
<dbReference type="GO" id="GO:0043161">
    <property type="term" value="P:proteasome-mediated ubiquitin-dependent protein catabolic process"/>
    <property type="evidence" value="ECO:0007669"/>
    <property type="project" value="TreeGrafter"/>
</dbReference>
<name>A0A3M7S2T5_BRAPC</name>
<dbReference type="CDD" id="cd00200">
    <property type="entry name" value="WD40"/>
    <property type="match status" value="1"/>
</dbReference>
<dbReference type="InterPro" id="IPR020472">
    <property type="entry name" value="WD40_PAC1"/>
</dbReference>
<dbReference type="Pfam" id="PF01607">
    <property type="entry name" value="CBM_14"/>
    <property type="match status" value="2"/>
</dbReference>
<keyword evidence="3" id="KW-0677">Repeat</keyword>
<dbReference type="InterPro" id="IPR036508">
    <property type="entry name" value="Chitin-bd_dom_sf"/>
</dbReference>
<dbReference type="InterPro" id="IPR036322">
    <property type="entry name" value="WD40_repeat_dom_sf"/>
</dbReference>
<accession>A0A3M7S2T5</accession>
<dbReference type="InterPro" id="IPR002557">
    <property type="entry name" value="Chitin-bd_dom"/>
</dbReference>
<feature type="repeat" description="WD" evidence="4">
    <location>
        <begin position="282"/>
        <end position="295"/>
    </location>
</feature>
<dbReference type="EMBL" id="REGN01002145">
    <property type="protein sequence ID" value="RNA29969.1"/>
    <property type="molecule type" value="Genomic_DNA"/>
</dbReference>
<dbReference type="OrthoDB" id="674604at2759"/>
<dbReference type="Gene3D" id="2.130.10.10">
    <property type="entry name" value="YVTN repeat-like/Quinoprotein amine dehydrogenase"/>
    <property type="match status" value="3"/>
</dbReference>
<dbReference type="AlphaFoldDB" id="A0A3M7S2T5"/>
<dbReference type="Pfam" id="PF00400">
    <property type="entry name" value="WD40"/>
    <property type="match status" value="6"/>
</dbReference>
<dbReference type="PROSITE" id="PS00678">
    <property type="entry name" value="WD_REPEATS_1"/>
    <property type="match status" value="5"/>
</dbReference>
<evidence type="ECO:0000256" key="5">
    <source>
        <dbReference type="SAM" id="Phobius"/>
    </source>
</evidence>
<feature type="repeat" description="WD" evidence="4">
    <location>
        <begin position="137"/>
        <end position="177"/>
    </location>
</feature>
<feature type="transmembrane region" description="Helical" evidence="5">
    <location>
        <begin position="471"/>
        <end position="497"/>
    </location>
</feature>